<dbReference type="Gene3D" id="3.40.190.10">
    <property type="entry name" value="Periplasmic binding protein-like II"/>
    <property type="match status" value="1"/>
</dbReference>
<dbReference type="InterPro" id="IPR039424">
    <property type="entry name" value="SBP_5"/>
</dbReference>
<organism evidence="5 6">
    <name type="scientific">candidate division WWE3 bacterium GW2011_GWA1_46_21</name>
    <dbReference type="NCBI Taxonomy" id="1619107"/>
    <lineage>
        <taxon>Bacteria</taxon>
        <taxon>Katanobacteria</taxon>
    </lineage>
</organism>
<dbReference type="GO" id="GO:1904680">
    <property type="term" value="F:peptide transmembrane transporter activity"/>
    <property type="evidence" value="ECO:0007669"/>
    <property type="project" value="TreeGrafter"/>
</dbReference>
<name>A0A0G1PDL0_UNCKA</name>
<evidence type="ECO:0000313" key="6">
    <source>
        <dbReference type="Proteomes" id="UP000034732"/>
    </source>
</evidence>
<dbReference type="PANTHER" id="PTHR30290:SF9">
    <property type="entry name" value="OLIGOPEPTIDE-BINDING PROTEIN APPA"/>
    <property type="match status" value="1"/>
</dbReference>
<evidence type="ECO:0000256" key="2">
    <source>
        <dbReference type="ARBA" id="ARBA00022448"/>
    </source>
</evidence>
<evidence type="ECO:0000259" key="4">
    <source>
        <dbReference type="Pfam" id="PF00496"/>
    </source>
</evidence>
<dbReference type="SUPFAM" id="SSF53850">
    <property type="entry name" value="Periplasmic binding protein-like II"/>
    <property type="match status" value="1"/>
</dbReference>
<reference evidence="5 6" key="1">
    <citation type="journal article" date="2015" name="Nature">
        <title>rRNA introns, odd ribosomes, and small enigmatic genomes across a large radiation of phyla.</title>
        <authorList>
            <person name="Brown C.T."/>
            <person name="Hug L.A."/>
            <person name="Thomas B.C."/>
            <person name="Sharon I."/>
            <person name="Castelle C.J."/>
            <person name="Singh A."/>
            <person name="Wilkins M.J."/>
            <person name="Williams K.H."/>
            <person name="Banfield J.F."/>
        </authorList>
    </citation>
    <scope>NUCLEOTIDE SEQUENCE [LARGE SCALE GENOMIC DNA]</scope>
</reference>
<dbReference type="AlphaFoldDB" id="A0A0G1PDL0"/>
<protein>
    <recommendedName>
        <fullName evidence="4">Solute-binding protein family 5 domain-containing protein</fullName>
    </recommendedName>
</protein>
<sequence length="473" mass="53993">MNALSQIISYIVSFFLLALPTITFTEGVVGQPRSFFSHQTLTQSDKTISHLIYRGLFKHDIFGTLVPDLADNWSISDDGLVYTIKLKEGQKWSNGDTINSDDLIYTAFKTLPLQDVATDKVDERTVRYTLPNKFSPFLSLLTDGVTKANAEEKEDKIIPVTSGKFRVLTVKRSGPIVKEVILKNNDKKDNIQTLVFRYYGSNDELGMAARLGEIDGFLTQNNLELERFTNYRFPAQSVYYALLFNLRKDAVGDLDFRKALAKVLPLDTMIGTYGIAAQGPISRSPFTDAQLKFDYYDKDYVFDYSTKTVTLTVPDIKSHLELASRIADVWKDALGVTVNVIKVDPSKIDKNVIEPRDFEILFYGQEVGHDPDRYVNWHSTQIDAPGLNITGFKQVRADRALEEGRNEIDVNRRFTHYAEFQKSIIENMPVIFLYHPFNNYYVSKNIGGLGEKYTFGLNDRFLDFSNWKRLETN</sequence>
<dbReference type="CDD" id="cd00995">
    <property type="entry name" value="PBP2_NikA_DppA_OppA_like"/>
    <property type="match status" value="1"/>
</dbReference>
<evidence type="ECO:0000313" key="5">
    <source>
        <dbReference type="EMBL" id="KKU30889.1"/>
    </source>
</evidence>
<gene>
    <name evidence="5" type="ORF">UX44_C0010G0006</name>
</gene>
<evidence type="ECO:0000256" key="3">
    <source>
        <dbReference type="ARBA" id="ARBA00022729"/>
    </source>
</evidence>
<dbReference type="EMBL" id="LCMF01000010">
    <property type="protein sequence ID" value="KKU30889.1"/>
    <property type="molecule type" value="Genomic_DNA"/>
</dbReference>
<dbReference type="PANTHER" id="PTHR30290">
    <property type="entry name" value="PERIPLASMIC BINDING COMPONENT OF ABC TRANSPORTER"/>
    <property type="match status" value="1"/>
</dbReference>
<keyword evidence="3" id="KW-0732">Signal</keyword>
<dbReference type="Pfam" id="PF00496">
    <property type="entry name" value="SBP_bac_5"/>
    <property type="match status" value="1"/>
</dbReference>
<keyword evidence="2" id="KW-0813">Transport</keyword>
<dbReference type="InterPro" id="IPR000914">
    <property type="entry name" value="SBP_5_dom"/>
</dbReference>
<dbReference type="GO" id="GO:0015833">
    <property type="term" value="P:peptide transport"/>
    <property type="evidence" value="ECO:0007669"/>
    <property type="project" value="TreeGrafter"/>
</dbReference>
<dbReference type="GO" id="GO:0043190">
    <property type="term" value="C:ATP-binding cassette (ABC) transporter complex"/>
    <property type="evidence" value="ECO:0007669"/>
    <property type="project" value="InterPro"/>
</dbReference>
<comment type="similarity">
    <text evidence="1">Belongs to the bacterial solute-binding protein 5 family.</text>
</comment>
<dbReference type="Proteomes" id="UP000034732">
    <property type="component" value="Unassembled WGS sequence"/>
</dbReference>
<accession>A0A0G1PDL0</accession>
<dbReference type="Gene3D" id="3.90.76.10">
    <property type="entry name" value="Dipeptide-binding Protein, Domain 1"/>
    <property type="match status" value="1"/>
</dbReference>
<dbReference type="InterPro" id="IPR030678">
    <property type="entry name" value="Peptide/Ni-bd"/>
</dbReference>
<dbReference type="PIRSF" id="PIRSF002741">
    <property type="entry name" value="MppA"/>
    <property type="match status" value="1"/>
</dbReference>
<dbReference type="Gene3D" id="3.10.105.10">
    <property type="entry name" value="Dipeptide-binding Protein, Domain 3"/>
    <property type="match status" value="1"/>
</dbReference>
<dbReference type="GO" id="GO:0042597">
    <property type="term" value="C:periplasmic space"/>
    <property type="evidence" value="ECO:0007669"/>
    <property type="project" value="UniProtKB-ARBA"/>
</dbReference>
<proteinExistence type="inferred from homology"/>
<evidence type="ECO:0000256" key="1">
    <source>
        <dbReference type="ARBA" id="ARBA00005695"/>
    </source>
</evidence>
<comment type="caution">
    <text evidence="5">The sequence shown here is derived from an EMBL/GenBank/DDBJ whole genome shotgun (WGS) entry which is preliminary data.</text>
</comment>
<feature type="domain" description="Solute-binding protein family 5" evidence="4">
    <location>
        <begin position="64"/>
        <end position="376"/>
    </location>
</feature>